<sequence length="357" mass="38078">MALYSPSAQKGGNRHDQTSREVLVARLAALLRIPLIAQVETTDDVGPDILLVPRETIVEGPGPTMTFSATTLLGGLVPHPFVATKAITHGLVRPEATCPQGWSNAMADRLGDAALNGYTAFTAADAIEAGLRLLEAGPARVKDVNGKASLGQTVVRTADDLRAVIAEQDPDELARFGIVVEENMSEVETYSVGSLWVAGLEISYVGDQQETIDHKGRTVYGGTRLRCVRGGLDRLTHLGLEPEAVEAIRCAAVFDDAARRAYPTMVLTRRNYDVLAGRDAQGNRRVGVLEQSWRVGGATGAEVAALEAFAHGPDLDFVNTATVEVYGEAAIPPHAVTYFSGVDPVVGAMTKYAMRLM</sequence>
<dbReference type="Proteomes" id="UP000663918">
    <property type="component" value="Chromosome"/>
</dbReference>
<evidence type="ECO:0000313" key="2">
    <source>
        <dbReference type="Proteomes" id="UP000663918"/>
    </source>
</evidence>
<keyword evidence="2" id="KW-1185">Reference proteome</keyword>
<name>A0A975C5I4_9CAUL</name>
<dbReference type="KEGG" id="bgoe:IFJ75_08015"/>
<reference evidence="1" key="1">
    <citation type="submission" date="2020-09" db="EMBL/GenBank/DDBJ databases">
        <title>Brevundimonas sp. LVF2 isolated from a puddle in Goettingen, Germany.</title>
        <authorList>
            <person name="Friedrich I."/>
            <person name="Klassen A."/>
            <person name="Hannes N."/>
            <person name="Schneider D."/>
            <person name="Hertel R."/>
            <person name="Daniel R."/>
        </authorList>
    </citation>
    <scope>NUCLEOTIDE SEQUENCE</scope>
    <source>
        <strain evidence="1">LVF2</strain>
    </source>
</reference>
<accession>A0A975C5I4</accession>
<proteinExistence type="predicted"/>
<dbReference type="EMBL" id="CP062222">
    <property type="protein sequence ID" value="QTC93257.1"/>
    <property type="molecule type" value="Genomic_DNA"/>
</dbReference>
<dbReference type="InterPro" id="IPR021519">
    <property type="entry name" value="DUF3182"/>
</dbReference>
<dbReference type="AlphaFoldDB" id="A0A975C5I4"/>
<protein>
    <submittedName>
        <fullName evidence="1">DUF3182 family protein</fullName>
    </submittedName>
</protein>
<dbReference type="Pfam" id="PF11379">
    <property type="entry name" value="DUF3182"/>
    <property type="match status" value="1"/>
</dbReference>
<evidence type="ECO:0000313" key="1">
    <source>
        <dbReference type="EMBL" id="QTC93257.1"/>
    </source>
</evidence>
<organism evidence="1 2">
    <name type="scientific">Brevundimonas goettingensis</name>
    <dbReference type="NCBI Taxonomy" id="2774190"/>
    <lineage>
        <taxon>Bacteria</taxon>
        <taxon>Pseudomonadati</taxon>
        <taxon>Pseudomonadota</taxon>
        <taxon>Alphaproteobacteria</taxon>
        <taxon>Caulobacterales</taxon>
        <taxon>Caulobacteraceae</taxon>
        <taxon>Brevundimonas</taxon>
    </lineage>
</organism>
<gene>
    <name evidence="1" type="ORF">IFJ75_08015</name>
</gene>